<dbReference type="SUPFAM" id="SSF55785">
    <property type="entry name" value="PYP-like sensor domain (PAS domain)"/>
    <property type="match status" value="1"/>
</dbReference>
<evidence type="ECO:0000256" key="3">
    <source>
        <dbReference type="ARBA" id="ARBA00023015"/>
    </source>
</evidence>
<dbReference type="Proteomes" id="UP001336250">
    <property type="component" value="Unassembled WGS sequence"/>
</dbReference>
<dbReference type="PANTHER" id="PTHR32071:SF99">
    <property type="entry name" value="TRANSCRIPTIONAL REGULATORY PROTEIN"/>
    <property type="match status" value="1"/>
</dbReference>
<dbReference type="InterPro" id="IPR003593">
    <property type="entry name" value="AAA+_ATPase"/>
</dbReference>
<dbReference type="GO" id="GO:0006355">
    <property type="term" value="P:regulation of DNA-templated transcription"/>
    <property type="evidence" value="ECO:0007669"/>
    <property type="project" value="InterPro"/>
</dbReference>
<dbReference type="CDD" id="cd00009">
    <property type="entry name" value="AAA"/>
    <property type="match status" value="1"/>
</dbReference>
<dbReference type="InterPro" id="IPR025943">
    <property type="entry name" value="Sigma_54_int_dom_ATP-bd_2"/>
</dbReference>
<dbReference type="AlphaFoldDB" id="A0AAW9QAP7"/>
<dbReference type="FunFam" id="3.40.50.300:FF:000006">
    <property type="entry name" value="DNA-binding transcriptional regulator NtrC"/>
    <property type="match status" value="1"/>
</dbReference>
<dbReference type="PROSITE" id="PS00675">
    <property type="entry name" value="SIGMA54_INTERACT_1"/>
    <property type="match status" value="1"/>
</dbReference>
<dbReference type="InterPro" id="IPR009057">
    <property type="entry name" value="Homeodomain-like_sf"/>
</dbReference>
<evidence type="ECO:0000313" key="7">
    <source>
        <dbReference type="EMBL" id="MEF7613822.1"/>
    </source>
</evidence>
<dbReference type="CDD" id="cd00130">
    <property type="entry name" value="PAS"/>
    <property type="match status" value="1"/>
</dbReference>
<proteinExistence type="predicted"/>
<dbReference type="RefSeq" id="WP_332288758.1">
    <property type="nucleotide sequence ID" value="NZ_JAZIBG010000019.1"/>
</dbReference>
<gene>
    <name evidence="7" type="ORF">V4F39_07860</name>
</gene>
<dbReference type="PROSITE" id="PS50045">
    <property type="entry name" value="SIGMA54_INTERACT_4"/>
    <property type="match status" value="1"/>
</dbReference>
<dbReference type="SUPFAM" id="SSF46689">
    <property type="entry name" value="Homeodomain-like"/>
    <property type="match status" value="1"/>
</dbReference>
<keyword evidence="3" id="KW-0805">Transcription regulation</keyword>
<comment type="caution">
    <text evidence="7">The sequence shown here is derived from an EMBL/GenBank/DDBJ whole genome shotgun (WGS) entry which is preliminary data.</text>
</comment>
<dbReference type="InterPro" id="IPR025662">
    <property type="entry name" value="Sigma_54_int_dom_ATP-bd_1"/>
</dbReference>
<dbReference type="InterPro" id="IPR002197">
    <property type="entry name" value="HTH_Fis"/>
</dbReference>
<dbReference type="Gene3D" id="1.10.8.60">
    <property type="match status" value="1"/>
</dbReference>
<keyword evidence="1" id="KW-0547">Nucleotide-binding</keyword>
<keyword evidence="2" id="KW-0067">ATP-binding</keyword>
<dbReference type="GO" id="GO:0005524">
    <property type="term" value="F:ATP binding"/>
    <property type="evidence" value="ECO:0007669"/>
    <property type="project" value="UniProtKB-KW"/>
</dbReference>
<dbReference type="PANTHER" id="PTHR32071">
    <property type="entry name" value="TRANSCRIPTIONAL REGULATORY PROTEIN"/>
    <property type="match status" value="1"/>
</dbReference>
<name>A0AAW9QAP7_9BURK</name>
<keyword evidence="8" id="KW-1185">Reference proteome</keyword>
<dbReference type="GO" id="GO:0043565">
    <property type="term" value="F:sequence-specific DNA binding"/>
    <property type="evidence" value="ECO:0007669"/>
    <property type="project" value="InterPro"/>
</dbReference>
<dbReference type="Pfam" id="PF02954">
    <property type="entry name" value="HTH_8"/>
    <property type="match status" value="1"/>
</dbReference>
<dbReference type="Gene3D" id="3.40.50.300">
    <property type="entry name" value="P-loop containing nucleotide triphosphate hydrolases"/>
    <property type="match status" value="1"/>
</dbReference>
<dbReference type="InterPro" id="IPR027417">
    <property type="entry name" value="P-loop_NTPase"/>
</dbReference>
<dbReference type="Pfam" id="PF00158">
    <property type="entry name" value="Sigma54_activat"/>
    <property type="match status" value="1"/>
</dbReference>
<dbReference type="InterPro" id="IPR002078">
    <property type="entry name" value="Sigma_54_int"/>
</dbReference>
<evidence type="ECO:0000313" key="8">
    <source>
        <dbReference type="Proteomes" id="UP001336250"/>
    </source>
</evidence>
<evidence type="ECO:0000256" key="4">
    <source>
        <dbReference type="ARBA" id="ARBA00023125"/>
    </source>
</evidence>
<sequence>MTAWPADAADRGESFRQLAMRSLFDRLEALCEGSVAVDREARVTWINAKYARRFGLEAEAAVGMDIEALIPHSRLREVVDSGRPIVLDIMDMGSGHCVVTRMPLCDEGGEVIGAIGFVLYDRVEGLKPVVDKVAQLQRRLTAAERELSENRRAKYSLASFIGVSPACTEIKRRARRAAQLDSTVLLAGETGTGKELLAHAIHNVSPRADKPFIGINAAAIPESLLEAELFGAAPGAYTGAERRGREGKFKLADGGTLFLDEVGDMPLSLQAKLLRVLQEREIEPLGANRIVPVDVRVIAATSVDLAGAVAQGRFRADLYYRLAVLQLAVPPLRERLPDLPLLAERLLDDIGSRIGQPLELADDALAVLARHAWPGNVRELRNVLERAVLMFETPRLAAAHLLKLLPAAADAGPAPVAAAGGVGRLAEATAQAERQAIVSALASTGGNKLAAARLLGISRAALYQKLSVLGIGAPAAGAG</sequence>
<feature type="domain" description="Sigma-54 factor interaction" evidence="6">
    <location>
        <begin position="160"/>
        <end position="389"/>
    </location>
</feature>
<keyword evidence="4" id="KW-0238">DNA-binding</keyword>
<evidence type="ECO:0000259" key="6">
    <source>
        <dbReference type="PROSITE" id="PS50045"/>
    </source>
</evidence>
<dbReference type="InterPro" id="IPR000014">
    <property type="entry name" value="PAS"/>
</dbReference>
<protein>
    <submittedName>
        <fullName evidence="7">Sigma 54-interacting transcriptional regulator</fullName>
    </submittedName>
</protein>
<dbReference type="Pfam" id="PF25601">
    <property type="entry name" value="AAA_lid_14"/>
    <property type="match status" value="1"/>
</dbReference>
<dbReference type="PROSITE" id="PS00676">
    <property type="entry name" value="SIGMA54_INTERACT_2"/>
    <property type="match status" value="1"/>
</dbReference>
<dbReference type="InterPro" id="IPR035965">
    <property type="entry name" value="PAS-like_dom_sf"/>
</dbReference>
<dbReference type="Pfam" id="PF08448">
    <property type="entry name" value="PAS_4"/>
    <property type="match status" value="1"/>
</dbReference>
<reference evidence="7 8" key="1">
    <citation type="submission" date="2024-02" db="EMBL/GenBank/DDBJ databases">
        <title>Genome sequence of Aquincola sp. MAHUQ-54.</title>
        <authorList>
            <person name="Huq M.A."/>
        </authorList>
    </citation>
    <scope>NUCLEOTIDE SEQUENCE [LARGE SCALE GENOMIC DNA]</scope>
    <source>
        <strain evidence="7 8">MAHUQ-54</strain>
    </source>
</reference>
<dbReference type="Gene3D" id="3.30.450.20">
    <property type="entry name" value="PAS domain"/>
    <property type="match status" value="1"/>
</dbReference>
<dbReference type="SUPFAM" id="SSF52540">
    <property type="entry name" value="P-loop containing nucleoside triphosphate hydrolases"/>
    <property type="match status" value="1"/>
</dbReference>
<dbReference type="EMBL" id="JAZIBG010000019">
    <property type="protein sequence ID" value="MEF7613822.1"/>
    <property type="molecule type" value="Genomic_DNA"/>
</dbReference>
<organism evidence="7 8">
    <name type="scientific">Aquincola agrisoli</name>
    <dbReference type="NCBI Taxonomy" id="3119538"/>
    <lineage>
        <taxon>Bacteria</taxon>
        <taxon>Pseudomonadati</taxon>
        <taxon>Pseudomonadota</taxon>
        <taxon>Betaproteobacteria</taxon>
        <taxon>Burkholderiales</taxon>
        <taxon>Sphaerotilaceae</taxon>
        <taxon>Aquincola</taxon>
    </lineage>
</organism>
<accession>A0AAW9QAP7</accession>
<evidence type="ECO:0000256" key="5">
    <source>
        <dbReference type="ARBA" id="ARBA00023163"/>
    </source>
</evidence>
<dbReference type="PROSITE" id="PS00688">
    <property type="entry name" value="SIGMA54_INTERACT_3"/>
    <property type="match status" value="1"/>
</dbReference>
<keyword evidence="5" id="KW-0804">Transcription</keyword>
<dbReference type="SMART" id="SM00382">
    <property type="entry name" value="AAA"/>
    <property type="match status" value="1"/>
</dbReference>
<dbReference type="InterPro" id="IPR025944">
    <property type="entry name" value="Sigma_54_int_dom_CS"/>
</dbReference>
<evidence type="ECO:0000256" key="2">
    <source>
        <dbReference type="ARBA" id="ARBA00022840"/>
    </source>
</evidence>
<dbReference type="Gene3D" id="1.10.10.60">
    <property type="entry name" value="Homeodomain-like"/>
    <property type="match status" value="1"/>
</dbReference>
<dbReference type="InterPro" id="IPR013656">
    <property type="entry name" value="PAS_4"/>
</dbReference>
<dbReference type="PRINTS" id="PR01590">
    <property type="entry name" value="HTHFIS"/>
</dbReference>
<evidence type="ECO:0000256" key="1">
    <source>
        <dbReference type="ARBA" id="ARBA00022741"/>
    </source>
</evidence>
<dbReference type="InterPro" id="IPR058031">
    <property type="entry name" value="AAA_lid_NorR"/>
</dbReference>